<dbReference type="PROSITE" id="PS00197">
    <property type="entry name" value="2FE2S_FER_1"/>
    <property type="match status" value="1"/>
</dbReference>
<feature type="compositionally biased region" description="Low complexity" evidence="3">
    <location>
        <begin position="432"/>
        <end position="444"/>
    </location>
</feature>
<feature type="chain" id="PRO_5030952517" description="2Fe-2S ferredoxin-type domain-containing protein" evidence="4">
    <location>
        <begin position="22"/>
        <end position="466"/>
    </location>
</feature>
<feature type="signal peptide" evidence="4">
    <location>
        <begin position="1"/>
        <end position="21"/>
    </location>
</feature>
<feature type="compositionally biased region" description="Low complexity" evidence="3">
    <location>
        <begin position="233"/>
        <end position="242"/>
    </location>
</feature>
<evidence type="ECO:0000313" key="6">
    <source>
        <dbReference type="EMBL" id="CAD9249777.1"/>
    </source>
</evidence>
<dbReference type="SUPFAM" id="SSF54292">
    <property type="entry name" value="2Fe-2S ferredoxin-like"/>
    <property type="match status" value="1"/>
</dbReference>
<feature type="region of interest" description="Disordered" evidence="3">
    <location>
        <begin position="233"/>
        <end position="288"/>
    </location>
</feature>
<feature type="region of interest" description="Disordered" evidence="3">
    <location>
        <begin position="356"/>
        <end position="384"/>
    </location>
</feature>
<reference evidence="6" key="1">
    <citation type="submission" date="2021-01" db="EMBL/GenBank/DDBJ databases">
        <authorList>
            <person name="Corre E."/>
            <person name="Pelletier E."/>
            <person name="Niang G."/>
            <person name="Scheremetjew M."/>
            <person name="Finn R."/>
            <person name="Kale V."/>
            <person name="Holt S."/>
            <person name="Cochrane G."/>
            <person name="Meng A."/>
            <person name="Brown T."/>
            <person name="Cohen L."/>
        </authorList>
    </citation>
    <scope>NUCLEOTIDE SEQUENCE</scope>
    <source>
        <strain evidence="6">CCMP2877</strain>
    </source>
</reference>
<protein>
    <recommendedName>
        <fullName evidence="5">2Fe-2S ferredoxin-type domain-containing protein</fullName>
    </recommendedName>
</protein>
<dbReference type="InterPro" id="IPR001041">
    <property type="entry name" value="2Fe-2S_ferredoxin-type"/>
</dbReference>
<keyword evidence="1" id="KW-0479">Metal-binding</keyword>
<dbReference type="GO" id="GO:0051537">
    <property type="term" value="F:2 iron, 2 sulfur cluster binding"/>
    <property type="evidence" value="ECO:0007669"/>
    <property type="project" value="UniProtKB-KW"/>
</dbReference>
<organism evidence="6">
    <name type="scientific">Phaeomonas parva</name>
    <dbReference type="NCBI Taxonomy" id="124430"/>
    <lineage>
        <taxon>Eukaryota</taxon>
        <taxon>Sar</taxon>
        <taxon>Stramenopiles</taxon>
        <taxon>Ochrophyta</taxon>
        <taxon>Pinguiophyceae</taxon>
        <taxon>Pinguiochrysidales</taxon>
        <taxon>Pinguiochrysidaceae</taxon>
        <taxon>Phaeomonas</taxon>
    </lineage>
</organism>
<feature type="domain" description="2Fe-2S ferredoxin-type" evidence="5">
    <location>
        <begin position="29"/>
        <end position="118"/>
    </location>
</feature>
<sequence length="466" mass="49760">MPSAKTAALAAAALLSATAQALSTGAPGRQVSVRFQNWAPGQSDVVTIASEGEVLMDVGDRVGVKIPRGCKTGICGTCTLDLIDPNYEGTLQTVRACCTIVQGNSEQRDLVVDCSRMGGSEETPSAGSDPMARFSDGWENDFKPDYREEQNDQLYQSVGIGDRRAEADTSMSGADFAVEATGEDEATARMRALLAAQQAVDDDVDVFGGTNYAAGPEMDLPEITPGDFVNFSPDAADAADAPAPQPQPQPPAAAAAKLAFGATGEERPQQPQRRAAPLRGGGGMSASQARREALSRYVKVPEIWNHVQLDTYMRLAKQLRVEIQQYHDDMDLNRAYILCKRFSSLAINCIPKHNGSPSPTLSPHGLAPGTLTPPPNPTHKAYNASKYRNDKLWLKREAGNSLSLLEDIVRKMEAEELAKRKPPAPAAGGTRVDLSSADSVAAALPTAAGSQLSPPWRDVPKKRPRP</sequence>
<evidence type="ECO:0000256" key="1">
    <source>
        <dbReference type="ARBA" id="ARBA00022714"/>
    </source>
</evidence>
<dbReference type="InterPro" id="IPR012675">
    <property type="entry name" value="Beta-grasp_dom_sf"/>
</dbReference>
<accession>A0A7S1XP04</accession>
<dbReference type="EMBL" id="HBGJ01012883">
    <property type="protein sequence ID" value="CAD9249777.1"/>
    <property type="molecule type" value="Transcribed_RNA"/>
</dbReference>
<keyword evidence="1" id="KW-0001">2Fe-2S</keyword>
<dbReference type="Gene3D" id="3.10.20.30">
    <property type="match status" value="1"/>
</dbReference>
<proteinExistence type="predicted"/>
<gene>
    <name evidence="6" type="ORF">PPAR1163_LOCUS8137</name>
</gene>
<evidence type="ECO:0000259" key="5">
    <source>
        <dbReference type="PROSITE" id="PS51085"/>
    </source>
</evidence>
<evidence type="ECO:0000256" key="4">
    <source>
        <dbReference type="SAM" id="SignalP"/>
    </source>
</evidence>
<keyword evidence="1" id="KW-0408">Iron</keyword>
<dbReference type="CDD" id="cd00207">
    <property type="entry name" value="fer2"/>
    <property type="match status" value="1"/>
</dbReference>
<evidence type="ECO:0000256" key="2">
    <source>
        <dbReference type="ARBA" id="ARBA00023014"/>
    </source>
</evidence>
<dbReference type="Gene3D" id="1.20.58.80">
    <property type="entry name" value="Phosphotransferase system, lactose/cellobiose-type IIA subunit"/>
    <property type="match status" value="1"/>
</dbReference>
<dbReference type="Pfam" id="PF00111">
    <property type="entry name" value="Fer2"/>
    <property type="match status" value="1"/>
</dbReference>
<dbReference type="InterPro" id="IPR006058">
    <property type="entry name" value="2Fe2S_fd_BS"/>
</dbReference>
<feature type="region of interest" description="Disordered" evidence="3">
    <location>
        <begin position="415"/>
        <end position="466"/>
    </location>
</feature>
<keyword evidence="4" id="KW-0732">Signal</keyword>
<evidence type="ECO:0000256" key="3">
    <source>
        <dbReference type="SAM" id="MobiDB-lite"/>
    </source>
</evidence>
<dbReference type="InterPro" id="IPR036010">
    <property type="entry name" value="2Fe-2S_ferredoxin-like_sf"/>
</dbReference>
<dbReference type="AlphaFoldDB" id="A0A7S1XP04"/>
<dbReference type="PROSITE" id="PS51085">
    <property type="entry name" value="2FE2S_FER_2"/>
    <property type="match status" value="1"/>
</dbReference>
<keyword evidence="2" id="KW-0411">Iron-sulfur</keyword>
<name>A0A7S1XP04_9STRA</name>